<comment type="caution">
    <text evidence="2">The sequence shown here is derived from an EMBL/GenBank/DDBJ whole genome shotgun (WGS) entry which is preliminary data.</text>
</comment>
<gene>
    <name evidence="2" type="ORF">M2283_005393</name>
</gene>
<evidence type="ECO:0000313" key="2">
    <source>
        <dbReference type="EMBL" id="MDH6218061.1"/>
    </source>
</evidence>
<dbReference type="SUPFAM" id="SSF54909">
    <property type="entry name" value="Dimeric alpha+beta barrel"/>
    <property type="match status" value="1"/>
</dbReference>
<dbReference type="InterPro" id="IPR011008">
    <property type="entry name" value="Dimeric_a/b-barrel"/>
</dbReference>
<dbReference type="EMBL" id="JARXVH010000008">
    <property type="protein sequence ID" value="MDH6218061.1"/>
    <property type="molecule type" value="Genomic_DNA"/>
</dbReference>
<dbReference type="PANTHER" id="PTHR37832">
    <property type="entry name" value="BLL2683 PROTEIN"/>
    <property type="match status" value="1"/>
</dbReference>
<dbReference type="Gene3D" id="3.30.70.100">
    <property type="match status" value="1"/>
</dbReference>
<dbReference type="InterPro" id="IPR013097">
    <property type="entry name" value="Dabb"/>
</dbReference>
<accession>A0ABT6LP24</accession>
<feature type="domain" description="Stress-response A/B barrel" evidence="1">
    <location>
        <begin position="1"/>
        <end position="81"/>
    </location>
</feature>
<dbReference type="Pfam" id="PF07876">
    <property type="entry name" value="Dabb"/>
    <property type="match status" value="1"/>
</dbReference>
<dbReference type="SMART" id="SM00886">
    <property type="entry name" value="Dabb"/>
    <property type="match status" value="1"/>
</dbReference>
<reference evidence="2 3" key="1">
    <citation type="submission" date="2023-04" db="EMBL/GenBank/DDBJ databases">
        <title>Forest soil microbial communities from Buena Vista Peninsula, Colon Province, Panama.</title>
        <authorList>
            <person name="Bouskill N."/>
        </authorList>
    </citation>
    <scope>NUCLEOTIDE SEQUENCE [LARGE SCALE GENOMIC DNA]</scope>
    <source>
        <strain evidence="2 3">GGS1</strain>
    </source>
</reference>
<evidence type="ECO:0000259" key="1">
    <source>
        <dbReference type="PROSITE" id="PS51502"/>
    </source>
</evidence>
<dbReference type="PANTHER" id="PTHR37832:SF1">
    <property type="entry name" value="STRESS-RESPONSE A_B BARREL DOMAIN-CONTAINING PROTEIN"/>
    <property type="match status" value="1"/>
</dbReference>
<dbReference type="PROSITE" id="PS51502">
    <property type="entry name" value="S_R_A_B_BARREL"/>
    <property type="match status" value="1"/>
</dbReference>
<protein>
    <recommendedName>
        <fullName evidence="1">Stress-response A/B barrel domain-containing protein</fullName>
    </recommendedName>
</protein>
<evidence type="ECO:0000313" key="3">
    <source>
        <dbReference type="Proteomes" id="UP001160499"/>
    </source>
</evidence>
<sequence>MNPPKSRRVFELVQNLEQEIPEIRQWELGWHLFDPTPVSYDFALSSLFDDAAAFQRYFNHPSHLAAIDYWQQHSSWAVIDLHV</sequence>
<dbReference type="Proteomes" id="UP001160499">
    <property type="component" value="Unassembled WGS sequence"/>
</dbReference>
<name>A0ABT6LP24_9ACTN</name>
<dbReference type="RefSeq" id="WP_280878941.1">
    <property type="nucleotide sequence ID" value="NZ_JARXVH010000008.1"/>
</dbReference>
<proteinExistence type="predicted"/>
<organism evidence="2 3">
    <name type="scientific">Streptomyces pseudovenezuelae</name>
    <dbReference type="NCBI Taxonomy" id="67350"/>
    <lineage>
        <taxon>Bacteria</taxon>
        <taxon>Bacillati</taxon>
        <taxon>Actinomycetota</taxon>
        <taxon>Actinomycetes</taxon>
        <taxon>Kitasatosporales</taxon>
        <taxon>Streptomycetaceae</taxon>
        <taxon>Streptomyces</taxon>
        <taxon>Streptomyces aurantiacus group</taxon>
    </lineage>
</organism>
<keyword evidence="3" id="KW-1185">Reference proteome</keyword>